<gene>
    <name evidence="1" type="ORF">AMS68_004442</name>
</gene>
<dbReference type="AlphaFoldDB" id="A0A6H0XW90"/>
<dbReference type="Gene3D" id="1.50.10.20">
    <property type="match status" value="1"/>
</dbReference>
<proteinExistence type="predicted"/>
<dbReference type="GO" id="GO:0005975">
    <property type="term" value="P:carbohydrate metabolic process"/>
    <property type="evidence" value="ECO:0007669"/>
    <property type="project" value="InterPro"/>
</dbReference>
<dbReference type="InterPro" id="IPR053169">
    <property type="entry name" value="MUG_Protein"/>
</dbReference>
<accession>A0A6H0XW90</accession>
<dbReference type="EMBL" id="CP051141">
    <property type="protein sequence ID" value="QIW98924.1"/>
    <property type="molecule type" value="Genomic_DNA"/>
</dbReference>
<dbReference type="SUPFAM" id="SSF48208">
    <property type="entry name" value="Six-hairpin glycosidases"/>
    <property type="match status" value="1"/>
</dbReference>
<evidence type="ECO:0000313" key="1">
    <source>
        <dbReference type="EMBL" id="QIW98924.1"/>
    </source>
</evidence>
<evidence type="ECO:0008006" key="3">
    <source>
        <dbReference type="Google" id="ProtNLM"/>
    </source>
</evidence>
<reference evidence="1 2" key="1">
    <citation type="journal article" date="2016" name="Sci. Rep.">
        <title>Peltaster fructicola genome reveals evolution from an invasive phytopathogen to an ectophytic parasite.</title>
        <authorList>
            <person name="Xu C."/>
            <person name="Chen H."/>
            <person name="Gleason M.L."/>
            <person name="Xu J.R."/>
            <person name="Liu H."/>
            <person name="Zhang R."/>
            <person name="Sun G."/>
        </authorList>
    </citation>
    <scope>NUCLEOTIDE SEQUENCE [LARGE SCALE GENOMIC DNA]</scope>
    <source>
        <strain evidence="1 2">LNHT1506</strain>
    </source>
</reference>
<protein>
    <recommendedName>
        <fullName evidence="3">Mannan endo-1,6-alpha-mannosidase</fullName>
    </recommendedName>
</protein>
<dbReference type="Pfam" id="PF03663">
    <property type="entry name" value="Glyco_hydro_76"/>
    <property type="match status" value="1"/>
</dbReference>
<dbReference type="InterPro" id="IPR008928">
    <property type="entry name" value="6-hairpin_glycosidase_sf"/>
</dbReference>
<dbReference type="InterPro" id="IPR005198">
    <property type="entry name" value="Glyco_hydro_76"/>
</dbReference>
<name>A0A6H0XW90_9PEZI</name>
<keyword evidence="2" id="KW-1185">Reference proteome</keyword>
<dbReference type="OrthoDB" id="4104179at2759"/>
<dbReference type="PANTHER" id="PTHR47791">
    <property type="entry name" value="MEIOTICALLY UP-REGULATED GENE 191 PROTEIN"/>
    <property type="match status" value="1"/>
</dbReference>
<dbReference type="Proteomes" id="UP000503462">
    <property type="component" value="Chromosome 3"/>
</dbReference>
<evidence type="ECO:0000313" key="2">
    <source>
        <dbReference type="Proteomes" id="UP000503462"/>
    </source>
</evidence>
<sequence length="467" mass="51593">MSSRSAPPWQLLAADQNNSQYWFEQFNETLSTMQATYWVNAYWPSTLQWINAFLSTLLSASGIMLSMINDTSVYGTTTASLHNAINDIYQDINQFYPNEDTTQIFGAAYDDAQWVVLEWLEAIRLIRRSSQAGVATSGADMASFAHRAHIFYNIVQNEFNLSLCEGGLTWDPAKTTYKNAITNELFVASSAAMFLYWPGDNDTSPYPSTTYNKTLDPLPYLSKHDNLLLSNAEKAYDWIKNHNFTNSQGLLVDGYHVSANQTTCDMRVETVYTYNQGVLLSGLRELWLATGNQDYLASGYSLVDVVINATGWLGSDANSTSDWAGLGRHGIMEDTCDVYSNCTQDAQIFKGVYFHHLSQFCQPLPTSNATYGGTTDSNIAQQHRQTCAGYASWVAYNAAAALSTKNSTGIIGGWWAANYAGHQNSSLVPANGTDPNTLGRGRTVETHASGVSVVKAALDFDLWQRLS</sequence>
<dbReference type="PANTHER" id="PTHR47791:SF2">
    <property type="entry name" value="ENDO MANNANASE, GH76 FAMILY (EUROFUNG)"/>
    <property type="match status" value="1"/>
</dbReference>
<organism evidence="1 2">
    <name type="scientific">Peltaster fructicola</name>
    <dbReference type="NCBI Taxonomy" id="286661"/>
    <lineage>
        <taxon>Eukaryota</taxon>
        <taxon>Fungi</taxon>
        <taxon>Dikarya</taxon>
        <taxon>Ascomycota</taxon>
        <taxon>Pezizomycotina</taxon>
        <taxon>Dothideomycetes</taxon>
        <taxon>Dothideomycetes incertae sedis</taxon>
        <taxon>Peltaster</taxon>
    </lineage>
</organism>